<sequence>MIFILCQDYPNKNHKYAMSYVHSRNIVYKARDLDITVVSMSAKESYSYEEIKVITKSDFHKLIRAGHLSSSDIVVSHAPNVRSHIPCINKVYSKVKQIIVVFHGHEVLYTSKYYPKPYDFKKTSKFKKAIYNIYDFFKIKILKKLLLKINKVKKLKIIFVSEWMKTQAAFCLNIDVDQFDTYVINNNANMNFLINNYSRESNTLADFITVRPLDESKYSIDLVVEFAKCNPELKFHIYGKGMYFKYNEKPENIEVFNEFISPKDFPLLLNKYKCAIMPTRLDAQGVMVCEIATYGMPVVTSNIEVCQEMLGEFKNVYLVDLNFFHQKVDLNFIEKNIDIKNEQNAKFDIENTVEKEVEILKMT</sequence>
<keyword evidence="2" id="KW-0808">Transferase</keyword>
<evidence type="ECO:0000313" key="2">
    <source>
        <dbReference type="EMBL" id="MEC1177744.1"/>
    </source>
</evidence>
<dbReference type="EMBL" id="JARSFG010000006">
    <property type="protein sequence ID" value="MEC1177744.1"/>
    <property type="molecule type" value="Genomic_DNA"/>
</dbReference>
<comment type="caution">
    <text evidence="2">The sequence shown here is derived from an EMBL/GenBank/DDBJ whole genome shotgun (WGS) entry which is preliminary data.</text>
</comment>
<dbReference type="Proteomes" id="UP001344888">
    <property type="component" value="Unassembled WGS sequence"/>
</dbReference>
<protein>
    <submittedName>
        <fullName evidence="2">Glycosyltransferase</fullName>
        <ecNumber evidence="2">2.4.-.-</ecNumber>
    </submittedName>
</protein>
<evidence type="ECO:0000313" key="3">
    <source>
        <dbReference type="Proteomes" id="UP001344888"/>
    </source>
</evidence>
<feature type="domain" description="Glycosyl transferase family 1" evidence="1">
    <location>
        <begin position="208"/>
        <end position="320"/>
    </location>
</feature>
<keyword evidence="3" id="KW-1185">Reference proteome</keyword>
<organism evidence="2 3">
    <name type="scientific">Metasolibacillus meyeri</name>
    <dbReference type="NCBI Taxonomy" id="1071052"/>
    <lineage>
        <taxon>Bacteria</taxon>
        <taxon>Bacillati</taxon>
        <taxon>Bacillota</taxon>
        <taxon>Bacilli</taxon>
        <taxon>Bacillales</taxon>
        <taxon>Caryophanaceae</taxon>
        <taxon>Metasolibacillus</taxon>
    </lineage>
</organism>
<dbReference type="InterPro" id="IPR001296">
    <property type="entry name" value="Glyco_trans_1"/>
</dbReference>
<name>A0AAW9NQZ3_9BACL</name>
<dbReference type="SUPFAM" id="SSF53756">
    <property type="entry name" value="UDP-Glycosyltransferase/glycogen phosphorylase"/>
    <property type="match status" value="1"/>
</dbReference>
<evidence type="ECO:0000259" key="1">
    <source>
        <dbReference type="Pfam" id="PF00534"/>
    </source>
</evidence>
<reference evidence="2 3" key="1">
    <citation type="submission" date="2023-03" db="EMBL/GenBank/DDBJ databases">
        <title>Bacillus Genome Sequencing.</title>
        <authorList>
            <person name="Dunlap C."/>
        </authorList>
    </citation>
    <scope>NUCLEOTIDE SEQUENCE [LARGE SCALE GENOMIC DNA]</scope>
    <source>
        <strain evidence="2 3">B-59205</strain>
    </source>
</reference>
<keyword evidence="2" id="KW-0328">Glycosyltransferase</keyword>
<accession>A0AAW9NQZ3</accession>
<proteinExistence type="predicted"/>
<dbReference type="GO" id="GO:0016757">
    <property type="term" value="F:glycosyltransferase activity"/>
    <property type="evidence" value="ECO:0007669"/>
    <property type="project" value="UniProtKB-KW"/>
</dbReference>
<dbReference type="RefSeq" id="WP_326122197.1">
    <property type="nucleotide sequence ID" value="NZ_JARSFG010000006.1"/>
</dbReference>
<gene>
    <name evidence="2" type="ORF">P9B03_04545</name>
</gene>
<dbReference type="Gene3D" id="3.40.50.2000">
    <property type="entry name" value="Glycogen Phosphorylase B"/>
    <property type="match status" value="1"/>
</dbReference>
<dbReference type="EC" id="2.4.-.-" evidence="2"/>
<dbReference type="Pfam" id="PF00534">
    <property type="entry name" value="Glycos_transf_1"/>
    <property type="match status" value="1"/>
</dbReference>
<dbReference type="AlphaFoldDB" id="A0AAW9NQZ3"/>